<proteinExistence type="predicted"/>
<dbReference type="AlphaFoldDB" id="A0AAV4XU65"/>
<accession>A0AAV4XU65</accession>
<reference evidence="1 2" key="1">
    <citation type="submission" date="2021-06" db="EMBL/GenBank/DDBJ databases">
        <title>Caerostris extrusa draft genome.</title>
        <authorList>
            <person name="Kono N."/>
            <person name="Arakawa K."/>
        </authorList>
    </citation>
    <scope>NUCLEOTIDE SEQUENCE [LARGE SCALE GENOMIC DNA]</scope>
</reference>
<comment type="caution">
    <text evidence="1">The sequence shown here is derived from an EMBL/GenBank/DDBJ whole genome shotgun (WGS) entry which is preliminary data.</text>
</comment>
<dbReference type="Proteomes" id="UP001054945">
    <property type="component" value="Unassembled WGS sequence"/>
</dbReference>
<keyword evidence="2" id="KW-1185">Reference proteome</keyword>
<gene>
    <name evidence="1" type="ORF">CEXT_485261</name>
</gene>
<name>A0AAV4XU65_CAEEX</name>
<evidence type="ECO:0000313" key="1">
    <source>
        <dbReference type="EMBL" id="GIY97531.1"/>
    </source>
</evidence>
<sequence length="99" mass="11527">MEHLSKPLNIKNKANHCSSRAFGKHVSSIKMRARINEDYVYGFDGSVTCIFRTGFCQHRRRNKPLELNLDHQISEISLCPSSGNYILLVDERVRRRTHQ</sequence>
<evidence type="ECO:0000313" key="2">
    <source>
        <dbReference type="Proteomes" id="UP001054945"/>
    </source>
</evidence>
<dbReference type="EMBL" id="BPLR01000793">
    <property type="protein sequence ID" value="GIY97531.1"/>
    <property type="molecule type" value="Genomic_DNA"/>
</dbReference>
<protein>
    <submittedName>
        <fullName evidence="1">Uncharacterized protein</fullName>
    </submittedName>
</protein>
<organism evidence="1 2">
    <name type="scientific">Caerostris extrusa</name>
    <name type="common">Bark spider</name>
    <name type="synonym">Caerostris bankana</name>
    <dbReference type="NCBI Taxonomy" id="172846"/>
    <lineage>
        <taxon>Eukaryota</taxon>
        <taxon>Metazoa</taxon>
        <taxon>Ecdysozoa</taxon>
        <taxon>Arthropoda</taxon>
        <taxon>Chelicerata</taxon>
        <taxon>Arachnida</taxon>
        <taxon>Araneae</taxon>
        <taxon>Araneomorphae</taxon>
        <taxon>Entelegynae</taxon>
        <taxon>Araneoidea</taxon>
        <taxon>Araneidae</taxon>
        <taxon>Caerostris</taxon>
    </lineage>
</organism>